<dbReference type="Proteomes" id="UP000006103">
    <property type="component" value="Plasmid PBr_lp28-4"/>
</dbReference>
<keyword evidence="3" id="KW-1185">Reference proteome</keyword>
<evidence type="ECO:0000313" key="2">
    <source>
        <dbReference type="EMBL" id="ACL34594.1"/>
    </source>
</evidence>
<geneLocation type="plasmid" evidence="2 3">
    <name>PBr_lp28-4</name>
</geneLocation>
<evidence type="ECO:0000256" key="1">
    <source>
        <dbReference type="SAM" id="MobiDB-lite"/>
    </source>
</evidence>
<dbReference type="AlphaFoldDB" id="B8F145"/>
<dbReference type="EMBL" id="CP001304">
    <property type="protein sequence ID" value="ACL34594.1"/>
    <property type="molecule type" value="Genomic_DNA"/>
</dbReference>
<keyword evidence="2" id="KW-0614">Plasmid</keyword>
<feature type="compositionally biased region" description="Polar residues" evidence="1">
    <location>
        <begin position="10"/>
        <end position="23"/>
    </location>
</feature>
<name>B8F145_BORGR</name>
<protein>
    <submittedName>
        <fullName evidence="2">Uncharacterized protein</fullName>
    </submittedName>
</protein>
<organism evidence="2 3">
    <name type="scientific">Borreliella garinii PBr</name>
    <dbReference type="NCBI Taxonomy" id="498743"/>
    <lineage>
        <taxon>Bacteria</taxon>
        <taxon>Pseudomonadati</taxon>
        <taxon>Spirochaetota</taxon>
        <taxon>Spirochaetia</taxon>
        <taxon>Spirochaetales</taxon>
        <taxon>Borreliaceae</taxon>
        <taxon>Borreliella</taxon>
    </lineage>
</organism>
<reference evidence="2 3" key="1">
    <citation type="journal article" date="2011" name="J. Bacteriol.">
        <title>Whole-genome sequences of two Borrelia afzelii and two Borrelia garinii Lyme disease agent isolates.</title>
        <authorList>
            <person name="Casjens S.R."/>
            <person name="Mongodin E.F."/>
            <person name="Qiu W.-G."/>
            <person name="Dunn J.J."/>
            <person name="Luft B.J."/>
            <person name="Fraser-Liggett C.M."/>
            <person name="Schutzer S.E."/>
        </authorList>
    </citation>
    <scope>NUCLEOTIDE SEQUENCE [LARGE SCALE GENOMIC DNA]</scope>
    <source>
        <strain evidence="2 3">PBr</strain>
    </source>
</reference>
<accession>B8F145</accession>
<evidence type="ECO:0000313" key="3">
    <source>
        <dbReference type="Proteomes" id="UP000006103"/>
    </source>
</evidence>
<feature type="region of interest" description="Disordered" evidence="1">
    <location>
        <begin position="1"/>
        <end position="39"/>
    </location>
</feature>
<sequence length="62" mass="6638">MLSSVGLKTIQKTSKETSTLTDSGKSKIPVSKSRQSVPDLSGTDIAVKAAIEEYIDNKGKIR</sequence>
<proteinExistence type="predicted"/>
<gene>
    <name evidence="2" type="ORF">BGAPBR_I0066</name>
</gene>